<keyword evidence="1" id="KW-0698">rRNA processing</keyword>
<keyword evidence="1" id="KW-0539">Nucleus</keyword>
<accession>A0AA89AUC2</accession>
<evidence type="ECO:0000313" key="2">
    <source>
        <dbReference type="EMBL" id="KAK3015542.1"/>
    </source>
</evidence>
<keyword evidence="3" id="KW-1185">Reference proteome</keyword>
<comment type="caution">
    <text evidence="2">The sequence shown here is derived from an EMBL/GenBank/DDBJ whole genome shotgun (WGS) entry which is preliminary data.</text>
</comment>
<evidence type="ECO:0000313" key="3">
    <source>
        <dbReference type="Proteomes" id="UP001188597"/>
    </source>
</evidence>
<reference evidence="2" key="1">
    <citation type="submission" date="2022-12" db="EMBL/GenBank/DDBJ databases">
        <title>Draft genome assemblies for two species of Escallonia (Escalloniales).</title>
        <authorList>
            <person name="Chanderbali A."/>
            <person name="Dervinis C."/>
            <person name="Anghel I."/>
            <person name="Soltis D."/>
            <person name="Soltis P."/>
            <person name="Zapata F."/>
        </authorList>
    </citation>
    <scope>NUCLEOTIDE SEQUENCE</scope>
    <source>
        <strain evidence="2">UCBG64.0493</strain>
        <tissue evidence="2">Leaf</tissue>
    </source>
</reference>
<keyword evidence="1" id="KW-0690">Ribosome biogenesis</keyword>
<dbReference type="GO" id="GO:0006364">
    <property type="term" value="P:rRNA processing"/>
    <property type="evidence" value="ECO:0007669"/>
    <property type="project" value="UniProtKB-UniRule"/>
</dbReference>
<dbReference type="EMBL" id="JAVXUP010001137">
    <property type="protein sequence ID" value="KAK3015542.1"/>
    <property type="molecule type" value="Genomic_DNA"/>
</dbReference>
<dbReference type="AlphaFoldDB" id="A0AA89AUC2"/>
<sequence length="65" mass="7690">MSILDMKDVIAKFCPLFAGVGDVKCHKPQSKMARDPRFESFCSKLDPDWFKRKYNFIYENELPEK</sequence>
<comment type="function">
    <text evidence="1">Component of the 90S pre-ribosome involved in the maturation of rRNAs. Required for early cleavages of the pre-RNAs in the 40S ribosomal subunit maturation pathway.</text>
</comment>
<protein>
    <recommendedName>
        <fullName evidence="1">rRNA biogenesis protein RRP36</fullName>
    </recommendedName>
</protein>
<dbReference type="Pfam" id="PF06102">
    <property type="entry name" value="RRP36"/>
    <property type="match status" value="1"/>
</dbReference>
<dbReference type="Proteomes" id="UP001188597">
    <property type="component" value="Unassembled WGS sequence"/>
</dbReference>
<keyword evidence="1" id="KW-0687">Ribonucleoprotein</keyword>
<dbReference type="GO" id="GO:1990904">
    <property type="term" value="C:ribonucleoprotein complex"/>
    <property type="evidence" value="ECO:0007669"/>
    <property type="project" value="UniProtKB-KW"/>
</dbReference>
<name>A0AA89AUC2_9ASTE</name>
<evidence type="ECO:0000256" key="1">
    <source>
        <dbReference type="RuleBase" id="RU368027"/>
    </source>
</evidence>
<comment type="subcellular location">
    <subcellularLocation>
        <location evidence="1">Nucleus</location>
        <location evidence="1">Nucleolus</location>
    </subcellularLocation>
</comment>
<comment type="similarity">
    <text evidence="1">Belongs to the RRP36 family.</text>
</comment>
<dbReference type="GO" id="GO:0005730">
    <property type="term" value="C:nucleolus"/>
    <property type="evidence" value="ECO:0007669"/>
    <property type="project" value="UniProtKB-SubCell"/>
</dbReference>
<gene>
    <name evidence="2" type="ORF">RJ639_006224</name>
</gene>
<proteinExistence type="inferred from homology"/>
<organism evidence="2 3">
    <name type="scientific">Escallonia herrerae</name>
    <dbReference type="NCBI Taxonomy" id="1293975"/>
    <lineage>
        <taxon>Eukaryota</taxon>
        <taxon>Viridiplantae</taxon>
        <taxon>Streptophyta</taxon>
        <taxon>Embryophyta</taxon>
        <taxon>Tracheophyta</taxon>
        <taxon>Spermatophyta</taxon>
        <taxon>Magnoliopsida</taxon>
        <taxon>eudicotyledons</taxon>
        <taxon>Gunneridae</taxon>
        <taxon>Pentapetalae</taxon>
        <taxon>asterids</taxon>
        <taxon>campanulids</taxon>
        <taxon>Escalloniales</taxon>
        <taxon>Escalloniaceae</taxon>
        <taxon>Escallonia</taxon>
    </lineage>
</organism>
<comment type="subunit">
    <text evidence="1">Associates with 90S and pre-40S pre-ribosomal particles.</text>
</comment>
<dbReference type="InterPro" id="IPR009292">
    <property type="entry name" value="RRP36"/>
</dbReference>